<feature type="domain" description="Histone deacetylase" evidence="3">
    <location>
        <begin position="51"/>
        <end position="261"/>
    </location>
</feature>
<sequence>MIVRAGRAKLKLSYQNELTFGGVLRRVPKLEPLPKVVYSATPAFRHNNASPKMDERISCILSSLKKAKLTPKFRESEIIQLENIRSATMEDISSVHSTSYISSREQTIEESMVDVGTCLSVVDNVVEAAKSTAIPPIGFALIRPGESHLFNTIAIAARYVQRVHRLKRVLIIDFDVCYGCQTSSTFYDDPDVLYLSTHELGAFPNIEGLIENIGHGSGEGTTINVELPDLTGDVAMRNVFDEVIEPAAKRFEPDIILVSAGNLNEPLTTIDFLLHICDSFEFSEVEKYLLFVIQTGFTLGRVKLGQIKPSYKWIEGKEYLSFGSIAREHKWPLKLGVTQIQTIPTQQPRPSGCTIGSHSIIYGITAARMPLLTLYKIDFPTFSDGDPRGWILKAEKYFRFYNVPEEERVDVAAMHLEGDALDLYSWLSTDQNIEYWKDLVSALQKNFGPAEFQNLDEHLCSIKQTAKKPTEGCLSNVEKQGRLLMRGNEHRKMNSNIPVNWLRSASMRYSVSDLQIKQNFYQFALGGADVVLGIQWLATLNTVQANWKEMFMKFTIDGKEYKLQGLPPNLQLSAIFSHLTSEIVEFDNTGPAAQFPLTRLEDKSSLGAGCTDTGSHWVGYNGHVLDKDYQFQMTTGGYYRLALKIKGLARIVCGGRCVFFLDGGYHVTSVAESVVESFRAFVDDPSMAPNYSFLLDYEPSDEVKQVIKGVKHLHSL</sequence>
<dbReference type="InterPro" id="IPR023696">
    <property type="entry name" value="Ureohydrolase_dom_sf"/>
</dbReference>
<dbReference type="STRING" id="35608.A0A2U1KEI3"/>
<dbReference type="InterPro" id="IPR023801">
    <property type="entry name" value="His_deacetylse_dom"/>
</dbReference>
<name>A0A2U1KEI3_ARTAN</name>
<dbReference type="Gene3D" id="3.40.800.20">
    <property type="entry name" value="Histone deacetylase domain"/>
    <property type="match status" value="2"/>
</dbReference>
<dbReference type="EMBL" id="PKPP01020506">
    <property type="protein sequence ID" value="PWA35184.1"/>
    <property type="molecule type" value="Genomic_DNA"/>
</dbReference>
<protein>
    <submittedName>
        <fullName evidence="5">Histone deacetylase 14</fullName>
    </submittedName>
</protein>
<evidence type="ECO:0000256" key="2">
    <source>
        <dbReference type="ARBA" id="ARBA00022853"/>
    </source>
</evidence>
<dbReference type="PANTHER" id="PTHR10625:SF11">
    <property type="entry name" value="HISTONE DEACETYLASE 14, CHLOROPLASTIC"/>
    <property type="match status" value="1"/>
</dbReference>
<evidence type="ECO:0000313" key="6">
    <source>
        <dbReference type="Proteomes" id="UP000245207"/>
    </source>
</evidence>
<dbReference type="GO" id="GO:0004407">
    <property type="term" value="F:histone deacetylase activity"/>
    <property type="evidence" value="ECO:0007669"/>
    <property type="project" value="TreeGrafter"/>
</dbReference>
<feature type="domain" description="Retrotransposon gag" evidence="4">
    <location>
        <begin position="411"/>
        <end position="468"/>
    </location>
</feature>
<organism evidence="5 6">
    <name type="scientific">Artemisia annua</name>
    <name type="common">Sweet wormwood</name>
    <dbReference type="NCBI Taxonomy" id="35608"/>
    <lineage>
        <taxon>Eukaryota</taxon>
        <taxon>Viridiplantae</taxon>
        <taxon>Streptophyta</taxon>
        <taxon>Embryophyta</taxon>
        <taxon>Tracheophyta</taxon>
        <taxon>Spermatophyta</taxon>
        <taxon>Magnoliopsida</taxon>
        <taxon>eudicotyledons</taxon>
        <taxon>Gunneridae</taxon>
        <taxon>Pentapetalae</taxon>
        <taxon>asterids</taxon>
        <taxon>campanulids</taxon>
        <taxon>Asterales</taxon>
        <taxon>Asteraceae</taxon>
        <taxon>Asteroideae</taxon>
        <taxon>Anthemideae</taxon>
        <taxon>Artemisiinae</taxon>
        <taxon>Artemisia</taxon>
    </lineage>
</organism>
<keyword evidence="1" id="KW-0678">Repressor</keyword>
<dbReference type="InterPro" id="IPR005162">
    <property type="entry name" value="Retrotrans_gag_dom"/>
</dbReference>
<dbReference type="AlphaFoldDB" id="A0A2U1KEI3"/>
<evidence type="ECO:0000313" key="5">
    <source>
        <dbReference type="EMBL" id="PWA35184.1"/>
    </source>
</evidence>
<keyword evidence="6" id="KW-1185">Reference proteome</keyword>
<proteinExistence type="predicted"/>
<dbReference type="SUPFAM" id="SSF52768">
    <property type="entry name" value="Arginase/deacetylase"/>
    <property type="match status" value="2"/>
</dbReference>
<dbReference type="GO" id="GO:0000118">
    <property type="term" value="C:histone deacetylase complex"/>
    <property type="evidence" value="ECO:0007669"/>
    <property type="project" value="TreeGrafter"/>
</dbReference>
<dbReference type="OrthoDB" id="1745472at2759"/>
<dbReference type="PANTHER" id="PTHR10625">
    <property type="entry name" value="HISTONE DEACETYLASE HDAC1-RELATED"/>
    <property type="match status" value="1"/>
</dbReference>
<evidence type="ECO:0000256" key="1">
    <source>
        <dbReference type="ARBA" id="ARBA00022491"/>
    </source>
</evidence>
<keyword evidence="2" id="KW-0156">Chromatin regulator</keyword>
<reference evidence="5 6" key="1">
    <citation type="journal article" date="2018" name="Mol. Plant">
        <title>The genome of Artemisia annua provides insight into the evolution of Asteraceae family and artemisinin biosynthesis.</title>
        <authorList>
            <person name="Shen Q."/>
            <person name="Zhang L."/>
            <person name="Liao Z."/>
            <person name="Wang S."/>
            <person name="Yan T."/>
            <person name="Shi P."/>
            <person name="Liu M."/>
            <person name="Fu X."/>
            <person name="Pan Q."/>
            <person name="Wang Y."/>
            <person name="Lv Z."/>
            <person name="Lu X."/>
            <person name="Zhang F."/>
            <person name="Jiang W."/>
            <person name="Ma Y."/>
            <person name="Chen M."/>
            <person name="Hao X."/>
            <person name="Li L."/>
            <person name="Tang Y."/>
            <person name="Lv G."/>
            <person name="Zhou Y."/>
            <person name="Sun X."/>
            <person name="Brodelius P.E."/>
            <person name="Rose J.K.C."/>
            <person name="Tang K."/>
        </authorList>
    </citation>
    <scope>NUCLEOTIDE SEQUENCE [LARGE SCALE GENOMIC DNA]</scope>
    <source>
        <strain evidence="6">cv. Huhao1</strain>
        <tissue evidence="5">Leaf</tissue>
    </source>
</reference>
<dbReference type="GO" id="GO:0040029">
    <property type="term" value="P:epigenetic regulation of gene expression"/>
    <property type="evidence" value="ECO:0007669"/>
    <property type="project" value="TreeGrafter"/>
</dbReference>
<accession>A0A2U1KEI3</accession>
<dbReference type="Pfam" id="PF03732">
    <property type="entry name" value="Retrotrans_gag"/>
    <property type="match status" value="1"/>
</dbReference>
<evidence type="ECO:0000259" key="4">
    <source>
        <dbReference type="Pfam" id="PF03732"/>
    </source>
</evidence>
<evidence type="ECO:0000259" key="3">
    <source>
        <dbReference type="Pfam" id="PF00850"/>
    </source>
</evidence>
<dbReference type="InterPro" id="IPR037138">
    <property type="entry name" value="His_deacetylse_dom_sf"/>
</dbReference>
<gene>
    <name evidence="5" type="ORF">CTI12_AA611910</name>
</gene>
<dbReference type="GO" id="GO:0005737">
    <property type="term" value="C:cytoplasm"/>
    <property type="evidence" value="ECO:0007669"/>
    <property type="project" value="TreeGrafter"/>
</dbReference>
<dbReference type="Pfam" id="PF00850">
    <property type="entry name" value="Hist_deacetyl"/>
    <property type="match status" value="1"/>
</dbReference>
<dbReference type="Proteomes" id="UP000245207">
    <property type="component" value="Unassembled WGS sequence"/>
</dbReference>
<comment type="caution">
    <text evidence="5">The sequence shown here is derived from an EMBL/GenBank/DDBJ whole genome shotgun (WGS) entry which is preliminary data.</text>
</comment>